<gene>
    <name evidence="1" type="ORF">BU24DRAFT_404770</name>
</gene>
<dbReference type="EMBL" id="ML978066">
    <property type="protein sequence ID" value="KAF2021813.1"/>
    <property type="molecule type" value="Genomic_DNA"/>
</dbReference>
<proteinExistence type="predicted"/>
<keyword evidence="2" id="KW-1185">Reference proteome</keyword>
<evidence type="ECO:0000313" key="2">
    <source>
        <dbReference type="Proteomes" id="UP000799778"/>
    </source>
</evidence>
<dbReference type="RefSeq" id="XP_033390152.1">
    <property type="nucleotide sequence ID" value="XM_033525662.1"/>
</dbReference>
<dbReference type="GeneID" id="54283059"/>
<dbReference type="AlphaFoldDB" id="A0A6A5Y9A7"/>
<dbReference type="Proteomes" id="UP000799778">
    <property type="component" value="Unassembled WGS sequence"/>
</dbReference>
<dbReference type="OrthoDB" id="3688094at2759"/>
<sequence length="561" mass="63161">MNRSVAVPSPSSSREGPRRSTTNAFLLHSDCVQILHNISNTIPMRAIWIFCRCIQPKFLSCKPGYSTRWMAGALDDSSTRELLPKSVSMTLNYVSELPVELQIIILELSGPGTFIAMLSVVLGVLPVLLSKQLYEFCLRDTELDCSQAIYAEYITLRGQTYISNLSNKHDHGMSKVPTQAAPRILAMSMDSFGIRRVSRVQEARDSRLLGDLWYRFEILPQKSGSMITLRRNPLVIDDVILDRHNHRRFLWDSPMKPEIIPHQWYDPSPENSDCYGFKRVSLNGSVSGIAVSCGQGTNMSFHAIREGQRDASIHVKTEVAAKQPLTWIYFPLAEGETICGVWVMTNYGGLANVCVYTTLGRSRIFASFKEPWYRCGDRYQCINSGADGSITALYYDSLRLRSERSLRVGVVSSHDDVFDVPENPPWADCPIPEVCLQTDPEWFHSQASLRDVVSAETCEDGLTGVCLGVLLRYRNGREETLGQWRFDQTVATFEHDPCIRSMSYRIDRSKGKPRMRAVSFGACLADESSEGVSIQMQGHLIWWFSDYGGGFVVHLSDTGRD</sequence>
<name>A0A6A5Y9A7_9PLEO</name>
<accession>A0A6A5Y9A7</accession>
<organism evidence="1 2">
    <name type="scientific">Aaosphaeria arxii CBS 175.79</name>
    <dbReference type="NCBI Taxonomy" id="1450172"/>
    <lineage>
        <taxon>Eukaryota</taxon>
        <taxon>Fungi</taxon>
        <taxon>Dikarya</taxon>
        <taxon>Ascomycota</taxon>
        <taxon>Pezizomycotina</taxon>
        <taxon>Dothideomycetes</taxon>
        <taxon>Pleosporomycetidae</taxon>
        <taxon>Pleosporales</taxon>
        <taxon>Pleosporales incertae sedis</taxon>
        <taxon>Aaosphaeria</taxon>
    </lineage>
</organism>
<evidence type="ECO:0000313" key="1">
    <source>
        <dbReference type="EMBL" id="KAF2021813.1"/>
    </source>
</evidence>
<protein>
    <submittedName>
        <fullName evidence="1">Uncharacterized protein</fullName>
    </submittedName>
</protein>
<reference evidence="1" key="1">
    <citation type="journal article" date="2020" name="Stud. Mycol.">
        <title>101 Dothideomycetes genomes: a test case for predicting lifestyles and emergence of pathogens.</title>
        <authorList>
            <person name="Haridas S."/>
            <person name="Albert R."/>
            <person name="Binder M."/>
            <person name="Bloem J."/>
            <person name="Labutti K."/>
            <person name="Salamov A."/>
            <person name="Andreopoulos B."/>
            <person name="Baker S."/>
            <person name="Barry K."/>
            <person name="Bills G."/>
            <person name="Bluhm B."/>
            <person name="Cannon C."/>
            <person name="Castanera R."/>
            <person name="Culley D."/>
            <person name="Daum C."/>
            <person name="Ezra D."/>
            <person name="Gonzalez J."/>
            <person name="Henrissat B."/>
            <person name="Kuo A."/>
            <person name="Liang C."/>
            <person name="Lipzen A."/>
            <person name="Lutzoni F."/>
            <person name="Magnuson J."/>
            <person name="Mondo S."/>
            <person name="Nolan M."/>
            <person name="Ohm R."/>
            <person name="Pangilinan J."/>
            <person name="Park H.-J."/>
            <person name="Ramirez L."/>
            <person name="Alfaro M."/>
            <person name="Sun H."/>
            <person name="Tritt A."/>
            <person name="Yoshinaga Y."/>
            <person name="Zwiers L.-H."/>
            <person name="Turgeon B."/>
            <person name="Goodwin S."/>
            <person name="Spatafora J."/>
            <person name="Crous P."/>
            <person name="Grigoriev I."/>
        </authorList>
    </citation>
    <scope>NUCLEOTIDE SEQUENCE</scope>
    <source>
        <strain evidence="1">CBS 175.79</strain>
    </source>
</reference>